<proteinExistence type="predicted"/>
<accession>A0A0L0M7U6</accession>
<comment type="caution">
    <text evidence="1">The sequence shown here is derived from an EMBL/GenBank/DDBJ whole genome shotgun (WGS) entry which is preliminary data.</text>
</comment>
<dbReference type="PATRIC" id="fig|242163.4.peg.2047"/>
<dbReference type="EMBL" id="LFJJ01000172">
    <property type="protein sequence ID" value="KND58737.1"/>
    <property type="molecule type" value="Genomic_DNA"/>
</dbReference>
<keyword evidence="2" id="KW-1185">Reference proteome</keyword>
<evidence type="ECO:0000313" key="2">
    <source>
        <dbReference type="Proteomes" id="UP000036959"/>
    </source>
</evidence>
<dbReference type="AlphaFoldDB" id="A0A0L0M7U6"/>
<sequence length="280" mass="33420">MPDRQRDQFARIDFAIHRERADQRRAFAARHELPQHLKRIGDERRPNLDIFRVRQHLDNLSETERGRHQRERIPQHFVDGDRAATLRQRMRRIDQQHDRLRRRRPIHDVRMRGRVVRETDMRAALRDFFQHVVDGHNIDGDIELRVLHAEVAQHFFHQAIDITFADRKPDVPALQSTQRLQTVFQLLLLRLTAAPVFDQMRRRLGRLHAARLPLEQRRADLFLQQADLPCDHRCSRVQAVRRRADRALREDFVEIPIPQPSLIQFAHRILKVGALPSEQR</sequence>
<gene>
    <name evidence="1" type="ORF">BVER_03831</name>
</gene>
<name>A0A0L0M7U6_9BURK</name>
<dbReference type="Proteomes" id="UP000036959">
    <property type="component" value="Unassembled WGS sequence"/>
</dbReference>
<evidence type="ECO:0000313" key="1">
    <source>
        <dbReference type="EMBL" id="KND58737.1"/>
    </source>
</evidence>
<protein>
    <submittedName>
        <fullName evidence="1">Uncharacterized protein</fullName>
    </submittedName>
</protein>
<organism evidence="1 2">
    <name type="scientific">Candidatus Burkholderia verschuerenii</name>
    <dbReference type="NCBI Taxonomy" id="242163"/>
    <lineage>
        <taxon>Bacteria</taxon>
        <taxon>Pseudomonadati</taxon>
        <taxon>Pseudomonadota</taxon>
        <taxon>Betaproteobacteria</taxon>
        <taxon>Burkholderiales</taxon>
        <taxon>Burkholderiaceae</taxon>
        <taxon>Burkholderia</taxon>
    </lineage>
</organism>
<reference evidence="2" key="1">
    <citation type="submission" date="2015-06" db="EMBL/GenBank/DDBJ databases">
        <title>Comparative genomics of Burkholderia leaf nodule symbionts.</title>
        <authorList>
            <person name="Carlier A."/>
            <person name="Eberl L."/>
            <person name="Pinto-Carbo M."/>
        </authorList>
    </citation>
    <scope>NUCLEOTIDE SEQUENCE [LARGE SCALE GENOMIC DNA]</scope>
    <source>
        <strain evidence="2">UZHbot4</strain>
    </source>
</reference>